<reference evidence="3 4" key="1">
    <citation type="submission" date="2023-12" db="EMBL/GenBank/DDBJ databases">
        <title>Description of new species of Mycobacterium terrae complex isolated from sewage at the Sao Paulo Zoological Park Foundation in Brazil.</title>
        <authorList>
            <person name="Romagnoli C.L."/>
            <person name="Conceicao E.C."/>
            <person name="Machado E."/>
            <person name="Barreto L.B.P.F."/>
            <person name="Sharma A."/>
            <person name="Silva N.M."/>
            <person name="Marques L.E."/>
            <person name="Juliana M.A."/>
            <person name="Lourenco M.C.S."/>
            <person name="Digiampietri L.A."/>
            <person name="Suffys P.N."/>
            <person name="Viana-Niero C."/>
        </authorList>
    </citation>
    <scope>NUCLEOTIDE SEQUENCE [LARGE SCALE GENOMIC DNA]</scope>
    <source>
        <strain evidence="3 4">MYC340</strain>
    </source>
</reference>
<dbReference type="PANTHER" id="PTHR48081:SF8">
    <property type="entry name" value="ALPHA_BETA HYDROLASE FOLD-3 DOMAIN-CONTAINING PROTEIN-RELATED"/>
    <property type="match status" value="1"/>
</dbReference>
<gene>
    <name evidence="3" type="ORF">KV113_09550</name>
</gene>
<evidence type="ECO:0000313" key="4">
    <source>
        <dbReference type="Proteomes" id="UP001298593"/>
    </source>
</evidence>
<dbReference type="GO" id="GO:0016787">
    <property type="term" value="F:hydrolase activity"/>
    <property type="evidence" value="ECO:0007669"/>
    <property type="project" value="UniProtKB-KW"/>
</dbReference>
<dbReference type="RefSeq" id="WP_329779958.1">
    <property type="nucleotide sequence ID" value="NZ_JAYJJU010000007.1"/>
</dbReference>
<evidence type="ECO:0000259" key="2">
    <source>
        <dbReference type="Pfam" id="PF07859"/>
    </source>
</evidence>
<dbReference type="Gene3D" id="3.40.50.1820">
    <property type="entry name" value="alpha/beta hydrolase"/>
    <property type="match status" value="1"/>
</dbReference>
<dbReference type="Proteomes" id="UP001298593">
    <property type="component" value="Unassembled WGS sequence"/>
</dbReference>
<feature type="domain" description="Alpha/beta hydrolase fold-3" evidence="2">
    <location>
        <begin position="78"/>
        <end position="284"/>
    </location>
</feature>
<sequence>MALDEATAAFLTQMGEGGSKPLHEMSPEEARGLGAELAALYGEGPDMHRFAELSAPGIDGYLIPLRLLSPSESPRGVIVYFHGGGWTMGTVAEFDTLGRVLAERTGCAVALVEYRLAPENPYPTAVDDSWAALQWIDSNVETLAGRRVPLIAAGDSAGANLVAVLAIRARDAGAPDLAMQILVCPVTDCDLDNETYRDPANQLIVTREAMSWYWSNYAPDPSLREKPDLSPARASELSNVAPAVMVIAEHDVLRQEGENYAKLLSDAGVPVESKVFAGQMHDFFCFVNVLPGSAEGISFVVDAIDHRLSTLTERQLQR</sequence>
<evidence type="ECO:0000313" key="3">
    <source>
        <dbReference type="EMBL" id="MEB3031801.1"/>
    </source>
</evidence>
<accession>A0ABU5XUY1</accession>
<dbReference type="InterPro" id="IPR013094">
    <property type="entry name" value="AB_hydrolase_3"/>
</dbReference>
<evidence type="ECO:0000256" key="1">
    <source>
        <dbReference type="ARBA" id="ARBA00022801"/>
    </source>
</evidence>
<keyword evidence="4" id="KW-1185">Reference proteome</keyword>
<dbReference type="InterPro" id="IPR029058">
    <property type="entry name" value="AB_hydrolase_fold"/>
</dbReference>
<dbReference type="InterPro" id="IPR050300">
    <property type="entry name" value="GDXG_lipolytic_enzyme"/>
</dbReference>
<organism evidence="3 4">
    <name type="scientific">[Mycobacterium] nativiensis</name>
    <dbReference type="NCBI Taxonomy" id="2855503"/>
    <lineage>
        <taxon>Bacteria</taxon>
        <taxon>Bacillati</taxon>
        <taxon>Actinomycetota</taxon>
        <taxon>Actinomycetes</taxon>
        <taxon>Mycobacteriales</taxon>
        <taxon>Mycobacteriaceae</taxon>
        <taxon>Mycolicibacter</taxon>
    </lineage>
</organism>
<keyword evidence="1 3" id="KW-0378">Hydrolase</keyword>
<name>A0ABU5XUY1_9MYCO</name>
<dbReference type="Pfam" id="PF07859">
    <property type="entry name" value="Abhydrolase_3"/>
    <property type="match status" value="1"/>
</dbReference>
<dbReference type="PANTHER" id="PTHR48081">
    <property type="entry name" value="AB HYDROLASE SUPERFAMILY PROTEIN C4A8.06C"/>
    <property type="match status" value="1"/>
</dbReference>
<proteinExistence type="predicted"/>
<protein>
    <submittedName>
        <fullName evidence="3">Alpha/beta hydrolase</fullName>
    </submittedName>
</protein>
<comment type="caution">
    <text evidence="3">The sequence shown here is derived from an EMBL/GenBank/DDBJ whole genome shotgun (WGS) entry which is preliminary data.</text>
</comment>
<dbReference type="EMBL" id="JAYJJU010000007">
    <property type="protein sequence ID" value="MEB3031801.1"/>
    <property type="molecule type" value="Genomic_DNA"/>
</dbReference>
<dbReference type="SUPFAM" id="SSF53474">
    <property type="entry name" value="alpha/beta-Hydrolases"/>
    <property type="match status" value="1"/>
</dbReference>